<feature type="domain" description="Homeobox" evidence="9">
    <location>
        <begin position="127"/>
        <end position="187"/>
    </location>
</feature>
<dbReference type="PROSITE" id="PS00027">
    <property type="entry name" value="HOMEOBOX_1"/>
    <property type="match status" value="1"/>
</dbReference>
<dbReference type="GO" id="GO:0030154">
    <property type="term" value="P:cell differentiation"/>
    <property type="evidence" value="ECO:0007669"/>
    <property type="project" value="TreeGrafter"/>
</dbReference>
<evidence type="ECO:0000256" key="5">
    <source>
        <dbReference type="ARBA" id="ARBA00023242"/>
    </source>
</evidence>
<dbReference type="AlphaFoldDB" id="A0A974CET8"/>
<feature type="DNA-binding region" description="Homeobox" evidence="6">
    <location>
        <begin position="129"/>
        <end position="188"/>
    </location>
</feature>
<dbReference type="GO" id="GO:0000978">
    <property type="term" value="F:RNA polymerase II cis-regulatory region sequence-specific DNA binding"/>
    <property type="evidence" value="ECO:0007669"/>
    <property type="project" value="TreeGrafter"/>
</dbReference>
<dbReference type="EMBL" id="CM004478">
    <property type="protein sequence ID" value="OCT71637.1"/>
    <property type="molecule type" value="Genomic_DNA"/>
</dbReference>
<evidence type="ECO:0000256" key="2">
    <source>
        <dbReference type="ARBA" id="ARBA00022473"/>
    </source>
</evidence>
<dbReference type="CDD" id="cd00086">
    <property type="entry name" value="homeodomain"/>
    <property type="match status" value="1"/>
</dbReference>
<feature type="compositionally biased region" description="Basic and acidic residues" evidence="8">
    <location>
        <begin position="116"/>
        <end position="129"/>
    </location>
</feature>
<evidence type="ECO:0000256" key="6">
    <source>
        <dbReference type="PROSITE-ProRule" id="PRU00108"/>
    </source>
</evidence>
<dbReference type="InterPro" id="IPR009057">
    <property type="entry name" value="Homeodomain-like_sf"/>
</dbReference>
<dbReference type="OMA" id="YIPDPRF"/>
<dbReference type="InterPro" id="IPR017970">
    <property type="entry name" value="Homeobox_CS"/>
</dbReference>
<evidence type="ECO:0000259" key="9">
    <source>
        <dbReference type="PROSITE" id="PS50071"/>
    </source>
</evidence>
<evidence type="ECO:0000313" key="10">
    <source>
        <dbReference type="EMBL" id="OCT71637.1"/>
    </source>
</evidence>
<dbReference type="Gene3D" id="1.10.10.60">
    <property type="entry name" value="Homeodomain-like"/>
    <property type="match status" value="1"/>
</dbReference>
<dbReference type="InterPro" id="IPR001356">
    <property type="entry name" value="HD"/>
</dbReference>
<feature type="region of interest" description="Disordered" evidence="8">
    <location>
        <begin position="88"/>
        <end position="129"/>
    </location>
</feature>
<dbReference type="PRINTS" id="PR00024">
    <property type="entry name" value="HOMEOBOX"/>
</dbReference>
<dbReference type="PANTHER" id="PTHR24340">
    <property type="entry name" value="HOMEOBOX PROTEIN NKX"/>
    <property type="match status" value="1"/>
</dbReference>
<sequence length="282" mass="31728">MVQQGFSIDLILARSREKAADGKDSMSSRPHIPCAPQPLPPNKYAKEMPRRKDGQDVQEHSSCSLGEQGKKLQYSSLSSAALHRSWGSSDDFSSVGSEDDSTEGSPSPMRNSQETETDHSGESPKSDLQRRLRTAFTPQQISKLEQAFNKQRYLGASERKKLATSLRLSEIQVKTWFQNRRMKLKRQIQDQQHNMVPPPVCYPQTFPYYPGVLPVPLNSGSFYQPPAHPFQAPQNSYIPDPRFIPQPLPHHIRMSVALQQQYPPLGLPPGRYFTGLASKNDG</sequence>
<proteinExistence type="predicted"/>
<feature type="compositionally biased region" description="Polar residues" evidence="8">
    <location>
        <begin position="103"/>
        <end position="114"/>
    </location>
</feature>
<organism evidence="10 11">
    <name type="scientific">Xenopus laevis</name>
    <name type="common">African clawed frog</name>
    <dbReference type="NCBI Taxonomy" id="8355"/>
    <lineage>
        <taxon>Eukaryota</taxon>
        <taxon>Metazoa</taxon>
        <taxon>Chordata</taxon>
        <taxon>Craniata</taxon>
        <taxon>Vertebrata</taxon>
        <taxon>Euteleostomi</taxon>
        <taxon>Amphibia</taxon>
        <taxon>Batrachia</taxon>
        <taxon>Anura</taxon>
        <taxon>Pipoidea</taxon>
        <taxon>Pipidae</taxon>
        <taxon>Xenopodinae</taxon>
        <taxon>Xenopus</taxon>
        <taxon>Xenopus</taxon>
    </lineage>
</organism>
<keyword evidence="3 6" id="KW-0238">DNA-binding</keyword>
<dbReference type="InterPro" id="IPR050394">
    <property type="entry name" value="Homeobox_NK-like"/>
</dbReference>
<dbReference type="Pfam" id="PF00046">
    <property type="entry name" value="Homeodomain"/>
    <property type="match status" value="1"/>
</dbReference>
<dbReference type="SMART" id="SM00389">
    <property type="entry name" value="HOX"/>
    <property type="match status" value="1"/>
</dbReference>
<evidence type="ECO:0000256" key="7">
    <source>
        <dbReference type="RuleBase" id="RU000682"/>
    </source>
</evidence>
<dbReference type="Proteomes" id="UP000694892">
    <property type="component" value="Chromosome 7L"/>
</dbReference>
<dbReference type="SUPFAM" id="SSF46689">
    <property type="entry name" value="Homeodomain-like"/>
    <property type="match status" value="1"/>
</dbReference>
<accession>A0A974CET8</accession>
<dbReference type="GO" id="GO:0005634">
    <property type="term" value="C:nucleus"/>
    <property type="evidence" value="ECO:0007669"/>
    <property type="project" value="UniProtKB-SubCell"/>
</dbReference>
<gene>
    <name evidence="10" type="ORF">XELAEV_18034616mg</name>
</gene>
<dbReference type="GO" id="GO:0000981">
    <property type="term" value="F:DNA-binding transcription factor activity, RNA polymerase II-specific"/>
    <property type="evidence" value="ECO:0007669"/>
    <property type="project" value="InterPro"/>
</dbReference>
<feature type="compositionally biased region" description="Basic and acidic residues" evidence="8">
    <location>
        <begin position="44"/>
        <end position="59"/>
    </location>
</feature>
<dbReference type="InterPro" id="IPR020479">
    <property type="entry name" value="HD_metazoa"/>
</dbReference>
<protein>
    <recommendedName>
        <fullName evidence="9">Homeobox domain-containing protein</fullName>
    </recommendedName>
</protein>
<dbReference type="PANTHER" id="PTHR24340:SF112">
    <property type="entry name" value="VENT HOMEOBOX"/>
    <property type="match status" value="1"/>
</dbReference>
<feature type="compositionally biased region" description="Basic and acidic residues" evidence="8">
    <location>
        <begin position="16"/>
        <end position="26"/>
    </location>
</feature>
<keyword evidence="5 6" id="KW-0539">Nucleus</keyword>
<keyword evidence="2" id="KW-0217">Developmental protein</keyword>
<reference evidence="11" key="1">
    <citation type="journal article" date="2016" name="Nature">
        <title>Genome evolution in the allotetraploid frog Xenopus laevis.</title>
        <authorList>
            <person name="Session A.M."/>
            <person name="Uno Y."/>
            <person name="Kwon T."/>
            <person name="Chapman J.A."/>
            <person name="Toyoda A."/>
            <person name="Takahashi S."/>
            <person name="Fukui A."/>
            <person name="Hikosaka A."/>
            <person name="Suzuki A."/>
            <person name="Kondo M."/>
            <person name="van Heeringen S.J."/>
            <person name="Quigley I."/>
            <person name="Heinz S."/>
            <person name="Ogino H."/>
            <person name="Ochi H."/>
            <person name="Hellsten U."/>
            <person name="Lyons J.B."/>
            <person name="Simakov O."/>
            <person name="Putnam N."/>
            <person name="Stites J."/>
            <person name="Kuroki Y."/>
            <person name="Tanaka T."/>
            <person name="Michiue T."/>
            <person name="Watanabe M."/>
            <person name="Bogdanovic O."/>
            <person name="Lister R."/>
            <person name="Georgiou G."/>
            <person name="Paranjpe S.S."/>
            <person name="van Kruijsbergen I."/>
            <person name="Shu S."/>
            <person name="Carlson J."/>
            <person name="Kinoshita T."/>
            <person name="Ohta Y."/>
            <person name="Mawaribuchi S."/>
            <person name="Jenkins J."/>
            <person name="Grimwood J."/>
            <person name="Schmutz J."/>
            <person name="Mitros T."/>
            <person name="Mozaffari S.V."/>
            <person name="Suzuki Y."/>
            <person name="Haramoto Y."/>
            <person name="Yamamoto T.S."/>
            <person name="Takagi C."/>
            <person name="Heald R."/>
            <person name="Miller K."/>
            <person name="Haudenschild C."/>
            <person name="Kitzman J."/>
            <person name="Nakayama T."/>
            <person name="Izutsu Y."/>
            <person name="Robert J."/>
            <person name="Fortriede J."/>
            <person name="Burns K."/>
            <person name="Lotay V."/>
            <person name="Karimi K."/>
            <person name="Yasuoka Y."/>
            <person name="Dichmann D.S."/>
            <person name="Flajnik M.F."/>
            <person name="Houston D.W."/>
            <person name="Shendure J."/>
            <person name="DuPasquier L."/>
            <person name="Vize P.D."/>
            <person name="Zorn A.M."/>
            <person name="Ito M."/>
            <person name="Marcotte E.M."/>
            <person name="Wallingford J.B."/>
            <person name="Ito Y."/>
            <person name="Asashima M."/>
            <person name="Ueno N."/>
            <person name="Matsuda Y."/>
            <person name="Veenstra G.J."/>
            <person name="Fujiyama A."/>
            <person name="Harland R.M."/>
            <person name="Taira M."/>
            <person name="Rokhsar D.S."/>
        </authorList>
    </citation>
    <scope>NUCLEOTIDE SEQUENCE [LARGE SCALE GENOMIC DNA]</scope>
    <source>
        <strain evidence="11">J</strain>
    </source>
</reference>
<name>A0A974CET8_XENLA</name>
<evidence type="ECO:0000256" key="3">
    <source>
        <dbReference type="ARBA" id="ARBA00023125"/>
    </source>
</evidence>
<keyword evidence="4 6" id="KW-0371">Homeobox</keyword>
<comment type="subcellular location">
    <subcellularLocation>
        <location evidence="1 6 7">Nucleus</location>
    </subcellularLocation>
</comment>
<dbReference type="FunFam" id="1.10.10.60:FF:000451">
    <property type="entry name" value="Homeobox protein vent1"/>
    <property type="match status" value="1"/>
</dbReference>
<dbReference type="PROSITE" id="PS50071">
    <property type="entry name" value="HOMEOBOX_2"/>
    <property type="match status" value="1"/>
</dbReference>
<evidence type="ECO:0000313" key="11">
    <source>
        <dbReference type="Proteomes" id="UP000694892"/>
    </source>
</evidence>
<evidence type="ECO:0000256" key="1">
    <source>
        <dbReference type="ARBA" id="ARBA00004123"/>
    </source>
</evidence>
<evidence type="ECO:0000256" key="8">
    <source>
        <dbReference type="SAM" id="MobiDB-lite"/>
    </source>
</evidence>
<evidence type="ECO:0000256" key="4">
    <source>
        <dbReference type="ARBA" id="ARBA00023155"/>
    </source>
</evidence>
<feature type="region of interest" description="Disordered" evidence="8">
    <location>
        <begin position="16"/>
        <end position="70"/>
    </location>
</feature>